<accession>A0ABR2J0L8</accession>
<feature type="compositionally biased region" description="Polar residues" evidence="1">
    <location>
        <begin position="606"/>
        <end position="626"/>
    </location>
</feature>
<feature type="region of interest" description="Disordered" evidence="1">
    <location>
        <begin position="589"/>
        <end position="626"/>
    </location>
</feature>
<evidence type="ECO:0000256" key="1">
    <source>
        <dbReference type="SAM" id="MobiDB-lite"/>
    </source>
</evidence>
<comment type="caution">
    <text evidence="3">The sequence shown here is derived from an EMBL/GenBank/DDBJ whole genome shotgun (WGS) entry which is preliminary data.</text>
</comment>
<keyword evidence="2" id="KW-0472">Membrane</keyword>
<sequence length="1015" mass="114955">MLLFLIGLITRTPDESPYSFELPAGNALMMVSWIGTVIEISIPEYPNTNATTRYAIVDDRYTYFCFKYNATITLYFYNVVTYYVSAPVHLTVSSQIITNTESFSKGFDYYSNTKVMLDLPYYSRIRVKISTLEKGKFFYYSTALYYSEDGKIDTVRYNDPLSSSEVFEVKEDAHFICGPMTYGGRWHSMQVSAVNLLSDVSYGKMNPSIGLTVVSPVIYENSTYRLAENITGRSSTDHVINTTFLKLSEVPTHIVELNFSRELLDNSKIYYNFGSGNSRISRNTTLTHKSPFTPDLNIDFGNCSLYTFRKLNVTTIGFSSLTFDIFDIPEECGPRFCNITAGPEFHNLTILYQIDDEINQSFLGNNSVFLFKDKPFNITFYIIYDQCFEYTILKSVTIFQPHIINYINLTIDDMPETCFIEKSYTVQLFHNITAIDYRLTAYGEEIPFGGNITLNYTHPYIVEVLLNSGLCREYVIDTIKPIPNNKTVRIYDDNDVPYMCQFYRIHVSIDLPDQYKIGYKINGYGDFIKIENKYLYLNFYYDPYIDLYVISSPYCTAKIGTYYSSQRYKLIVINMESLPIKCRIPATKTPSKSLLPSDSPYPTPSKTPDATQSPTPSFTPSISNTPQRTQIYDDFVPKPVENTNSNSNSYEINSDGFKTSENDQIEFDISNNKLNTLTFEKGEIKITQKSSFNSEVPLYFVASNKNAKIIIDESVENSNIGVLSNNSPKIELSKNDNTLSLMNNELNGKIFISISNDKNIEKLIFNDVDNRGDFYLDVPKEVSIVSFKSFSVSGISTLKFTNEETGVKLLNLNNKIIKEINNDVQMEIREKIDVFSKSETSLTNVNLLGDLSIHDDSNLEINTLNITSNKSNFQIIFNSGIPYRSKPILVIENIKGLPAKINILSNSKISQLNNYPIIETNDAFSCKNLANLVVLQEGTKDKINAKCLESVKTIYLNSEVKKSKSGLGAGAIAGIVIGCIVGIAIIALVVFFVIKKKKDDTKSEDEDVSSLNLKL</sequence>
<name>A0ABR2J0L8_9EUKA</name>
<evidence type="ECO:0000256" key="2">
    <source>
        <dbReference type="SAM" id="Phobius"/>
    </source>
</evidence>
<evidence type="ECO:0008006" key="5">
    <source>
        <dbReference type="Google" id="ProtNLM"/>
    </source>
</evidence>
<keyword evidence="2" id="KW-0812">Transmembrane</keyword>
<dbReference type="Proteomes" id="UP001470230">
    <property type="component" value="Unassembled WGS sequence"/>
</dbReference>
<evidence type="ECO:0000313" key="4">
    <source>
        <dbReference type="Proteomes" id="UP001470230"/>
    </source>
</evidence>
<feature type="transmembrane region" description="Helical" evidence="2">
    <location>
        <begin position="967"/>
        <end position="994"/>
    </location>
</feature>
<evidence type="ECO:0000313" key="3">
    <source>
        <dbReference type="EMBL" id="KAK8871453.1"/>
    </source>
</evidence>
<reference evidence="3 4" key="1">
    <citation type="submission" date="2024-04" db="EMBL/GenBank/DDBJ databases">
        <title>Tritrichomonas musculus Genome.</title>
        <authorList>
            <person name="Alves-Ferreira E."/>
            <person name="Grigg M."/>
            <person name="Lorenzi H."/>
            <person name="Galac M."/>
        </authorList>
    </citation>
    <scope>NUCLEOTIDE SEQUENCE [LARGE SCALE GENOMIC DNA]</scope>
    <source>
        <strain evidence="3 4">EAF2021</strain>
    </source>
</reference>
<dbReference type="EMBL" id="JAPFFF010000013">
    <property type="protein sequence ID" value="KAK8871453.1"/>
    <property type="molecule type" value="Genomic_DNA"/>
</dbReference>
<protein>
    <recommendedName>
        <fullName evidence="5">Transmembrane protein</fullName>
    </recommendedName>
</protein>
<keyword evidence="2" id="KW-1133">Transmembrane helix</keyword>
<gene>
    <name evidence="3" type="ORF">M9Y10_007182</name>
</gene>
<keyword evidence="4" id="KW-1185">Reference proteome</keyword>
<organism evidence="3 4">
    <name type="scientific">Tritrichomonas musculus</name>
    <dbReference type="NCBI Taxonomy" id="1915356"/>
    <lineage>
        <taxon>Eukaryota</taxon>
        <taxon>Metamonada</taxon>
        <taxon>Parabasalia</taxon>
        <taxon>Tritrichomonadida</taxon>
        <taxon>Tritrichomonadidae</taxon>
        <taxon>Tritrichomonas</taxon>
    </lineage>
</organism>
<proteinExistence type="predicted"/>